<sequence length="277" mass="30374">MIDKINYLKEKHTFTLSILIVVVYLAALRSVKWIAAFPITFKGYELQLISECIGIAAALIIMHLVKKKYIIKEKGIGILRGLFVGGFLVVICLLGAASALANVLHNGKANQLLPLPQIVIFIATMAGVGISEEFIFRGTILNLFIDKFNKTPKGIYASIITSSAIFGIAHITNIFSGVSVKSAFIQAVGAAVLGSLLAAIYLRTRNIWVVAILHAFMDFSALIGSGFFGTNSIASEINSYTWVKFIGCLIYLIPVFVLLRKKKLAEILENEELKEYN</sequence>
<dbReference type="AlphaFoldDB" id="C6PU41"/>
<gene>
    <name evidence="3" type="ORF">CcarbDRAFT_2308</name>
</gene>
<evidence type="ECO:0000256" key="1">
    <source>
        <dbReference type="SAM" id="Phobius"/>
    </source>
</evidence>
<dbReference type="Proteomes" id="UP000004198">
    <property type="component" value="Unassembled WGS sequence"/>
</dbReference>
<name>C6PU41_9CLOT</name>
<dbReference type="PANTHER" id="PTHR43592">
    <property type="entry name" value="CAAX AMINO TERMINAL PROTEASE"/>
    <property type="match status" value="1"/>
</dbReference>
<dbReference type="PANTHER" id="PTHR43592:SF15">
    <property type="entry name" value="CAAX AMINO TERMINAL PROTEASE FAMILY PROTEIN"/>
    <property type="match status" value="1"/>
</dbReference>
<keyword evidence="1" id="KW-1133">Transmembrane helix</keyword>
<reference evidence="3 4" key="1">
    <citation type="submission" date="2009-06" db="EMBL/GenBank/DDBJ databases">
        <title>The draft genome of Clostridium carboxidivorans P7.</title>
        <authorList>
            <consortium name="US DOE Joint Genome Institute (JGI-PGF)"/>
            <person name="Lucas S."/>
            <person name="Copeland A."/>
            <person name="Lapidus A."/>
            <person name="Glavina del Rio T."/>
            <person name="Tice H."/>
            <person name="Bruce D."/>
            <person name="Goodwin L."/>
            <person name="Pitluck S."/>
            <person name="Larimer F."/>
            <person name="Land M.L."/>
            <person name="Hauser L."/>
            <person name="Hemme C.L."/>
        </authorList>
    </citation>
    <scope>NUCLEOTIDE SEQUENCE [LARGE SCALE GENOMIC DNA]</scope>
    <source>
        <strain evidence="3 4">P7</strain>
    </source>
</reference>
<feature type="transmembrane region" description="Helical" evidence="1">
    <location>
        <begin position="46"/>
        <end position="65"/>
    </location>
</feature>
<protein>
    <submittedName>
        <fullName evidence="3">Abortive infection protein</fullName>
    </submittedName>
</protein>
<dbReference type="STRING" id="536227.Ccar_24625"/>
<keyword evidence="1" id="KW-0812">Transmembrane</keyword>
<evidence type="ECO:0000259" key="2">
    <source>
        <dbReference type="Pfam" id="PF02517"/>
    </source>
</evidence>
<feature type="domain" description="CAAX prenyl protease 2/Lysostaphin resistance protein A-like" evidence="2">
    <location>
        <begin position="117"/>
        <end position="219"/>
    </location>
</feature>
<feature type="transmembrane region" description="Helical" evidence="1">
    <location>
        <begin position="155"/>
        <end position="177"/>
    </location>
</feature>
<feature type="transmembrane region" description="Helical" evidence="1">
    <location>
        <begin position="207"/>
        <end position="228"/>
    </location>
</feature>
<dbReference type="RefSeq" id="WP_007061193.1">
    <property type="nucleotide sequence ID" value="NZ_ACVI01000034.1"/>
</dbReference>
<dbReference type="PATRIC" id="fig|536227.13.peg.5091"/>
<feature type="transmembrane region" description="Helical" evidence="1">
    <location>
        <begin position="12"/>
        <end position="34"/>
    </location>
</feature>
<keyword evidence="4" id="KW-1185">Reference proteome</keyword>
<dbReference type="GO" id="GO:0080120">
    <property type="term" value="P:CAAX-box protein maturation"/>
    <property type="evidence" value="ECO:0007669"/>
    <property type="project" value="UniProtKB-ARBA"/>
</dbReference>
<proteinExistence type="predicted"/>
<dbReference type="eggNOG" id="COG1266">
    <property type="taxonomic scope" value="Bacteria"/>
</dbReference>
<feature type="transmembrane region" description="Helical" evidence="1">
    <location>
        <begin position="77"/>
        <end position="101"/>
    </location>
</feature>
<organism evidence="3 4">
    <name type="scientific">Clostridium carboxidivorans P7</name>
    <dbReference type="NCBI Taxonomy" id="536227"/>
    <lineage>
        <taxon>Bacteria</taxon>
        <taxon>Bacillati</taxon>
        <taxon>Bacillota</taxon>
        <taxon>Clostridia</taxon>
        <taxon>Eubacteriales</taxon>
        <taxon>Clostridiaceae</taxon>
        <taxon>Clostridium</taxon>
    </lineage>
</organism>
<dbReference type="KEGG" id="cck:Ccar_24625"/>
<evidence type="ECO:0000313" key="3">
    <source>
        <dbReference type="EMBL" id="EET87241.1"/>
    </source>
</evidence>
<feature type="transmembrane region" description="Helical" evidence="1">
    <location>
        <begin position="183"/>
        <end position="202"/>
    </location>
</feature>
<feature type="transmembrane region" description="Helical" evidence="1">
    <location>
        <begin position="113"/>
        <end position="135"/>
    </location>
</feature>
<feature type="transmembrane region" description="Helical" evidence="1">
    <location>
        <begin position="240"/>
        <end position="259"/>
    </location>
</feature>
<accession>C6PU41</accession>
<comment type="caution">
    <text evidence="3">The sequence shown here is derived from an EMBL/GenBank/DDBJ whole genome shotgun (WGS) entry which is preliminary data.</text>
</comment>
<keyword evidence="1" id="KW-0472">Membrane</keyword>
<dbReference type="GO" id="GO:0004175">
    <property type="term" value="F:endopeptidase activity"/>
    <property type="evidence" value="ECO:0007669"/>
    <property type="project" value="UniProtKB-ARBA"/>
</dbReference>
<dbReference type="InterPro" id="IPR003675">
    <property type="entry name" value="Rce1/LyrA-like_dom"/>
</dbReference>
<dbReference type="EMBL" id="ACVI01000034">
    <property type="protein sequence ID" value="EET87241.1"/>
    <property type="molecule type" value="Genomic_DNA"/>
</dbReference>
<dbReference type="Pfam" id="PF02517">
    <property type="entry name" value="Rce1-like"/>
    <property type="match status" value="1"/>
</dbReference>
<evidence type="ECO:0000313" key="4">
    <source>
        <dbReference type="Proteomes" id="UP000004198"/>
    </source>
</evidence>